<reference evidence="2" key="1">
    <citation type="submission" date="2021-12" db="EMBL/GenBank/DDBJ databases">
        <title>Draft genome sequence of Corynebacterium ammoniagenes strain T-723.</title>
        <authorList>
            <person name="Matsuzawa M."/>
            <person name="Hiratani M."/>
            <person name="Abe I."/>
            <person name="Tsuji Y."/>
            <person name="Nakamura J."/>
        </authorList>
    </citation>
    <scope>NUCLEOTIDE SEQUENCE</scope>
    <source>
        <strain evidence="2">T-723</strain>
    </source>
</reference>
<dbReference type="Proteomes" id="UP001054925">
    <property type="component" value="Unassembled WGS sequence"/>
</dbReference>
<name>A0AAV5G549_CORAM</name>
<protein>
    <submittedName>
        <fullName evidence="2">Uncharacterized protein</fullName>
    </submittedName>
</protein>
<gene>
    <name evidence="2" type="ORF">CAT723_06200</name>
</gene>
<evidence type="ECO:0000313" key="3">
    <source>
        <dbReference type="Proteomes" id="UP001054925"/>
    </source>
</evidence>
<evidence type="ECO:0000256" key="1">
    <source>
        <dbReference type="SAM" id="Phobius"/>
    </source>
</evidence>
<sequence length="52" mass="5686">MLIAALVLALVAFIAFVNYILSAATWSLVIVFVAAAAGLVLFIIDWYQKSKR</sequence>
<comment type="caution">
    <text evidence="2">The sequence shown here is derived from an EMBL/GenBank/DDBJ whole genome shotgun (WGS) entry which is preliminary data.</text>
</comment>
<dbReference type="EMBL" id="BQKK01000001">
    <property type="protein sequence ID" value="GJN42141.1"/>
    <property type="molecule type" value="Genomic_DNA"/>
</dbReference>
<keyword evidence="1" id="KW-0472">Membrane</keyword>
<keyword evidence="1" id="KW-1133">Transmembrane helix</keyword>
<dbReference type="AlphaFoldDB" id="A0AAV5G549"/>
<feature type="transmembrane region" description="Helical" evidence="1">
    <location>
        <begin position="27"/>
        <end position="47"/>
    </location>
</feature>
<organism evidence="2 3">
    <name type="scientific">Corynebacterium ammoniagenes</name>
    <name type="common">Brevibacterium ammoniagenes</name>
    <dbReference type="NCBI Taxonomy" id="1697"/>
    <lineage>
        <taxon>Bacteria</taxon>
        <taxon>Bacillati</taxon>
        <taxon>Actinomycetota</taxon>
        <taxon>Actinomycetes</taxon>
        <taxon>Mycobacteriales</taxon>
        <taxon>Corynebacteriaceae</taxon>
        <taxon>Corynebacterium</taxon>
    </lineage>
</organism>
<accession>A0AAV5G549</accession>
<proteinExistence type="predicted"/>
<dbReference type="RefSeq" id="WP_003845239.1">
    <property type="nucleotide sequence ID" value="NZ_BQKK01000001.1"/>
</dbReference>
<evidence type="ECO:0000313" key="2">
    <source>
        <dbReference type="EMBL" id="GJN42141.1"/>
    </source>
</evidence>
<keyword evidence="1" id="KW-0812">Transmembrane</keyword>